<feature type="region of interest" description="Disordered" evidence="1">
    <location>
        <begin position="1"/>
        <end position="24"/>
    </location>
</feature>
<proteinExistence type="predicted"/>
<evidence type="ECO:0000313" key="2">
    <source>
        <dbReference type="EMBL" id="GIJ27381.1"/>
    </source>
</evidence>
<dbReference type="EMBL" id="BOPC01000031">
    <property type="protein sequence ID" value="GIJ27381.1"/>
    <property type="molecule type" value="Genomic_DNA"/>
</dbReference>
<keyword evidence="3" id="KW-1185">Reference proteome</keyword>
<sequence length="80" mass="7987">MINPETAERVSLTHEKHFGKGPDGIGAFTGAATLASHRRAGGGAGLDAPGLVAPPEEPLRLLTCAAAGEVGVQQGDRSAA</sequence>
<dbReference type="RefSeq" id="WP_204034942.1">
    <property type="nucleotide sequence ID" value="NZ_BOPC01000031.1"/>
</dbReference>
<name>A0ABQ4JBJ3_9ACTN</name>
<evidence type="ECO:0000313" key="3">
    <source>
        <dbReference type="Proteomes" id="UP000653076"/>
    </source>
</evidence>
<comment type="caution">
    <text evidence="2">The sequence shown here is derived from an EMBL/GenBank/DDBJ whole genome shotgun (WGS) entry which is preliminary data.</text>
</comment>
<accession>A0ABQ4JBJ3</accession>
<dbReference type="Proteomes" id="UP000653076">
    <property type="component" value="Unassembled WGS sequence"/>
</dbReference>
<gene>
    <name evidence="2" type="ORF">Vqi01_25430</name>
</gene>
<organism evidence="2 3">
    <name type="scientific">Micromonospora qiuiae</name>
    <dbReference type="NCBI Taxonomy" id="502268"/>
    <lineage>
        <taxon>Bacteria</taxon>
        <taxon>Bacillati</taxon>
        <taxon>Actinomycetota</taxon>
        <taxon>Actinomycetes</taxon>
        <taxon>Micromonosporales</taxon>
        <taxon>Micromonosporaceae</taxon>
        <taxon>Micromonospora</taxon>
    </lineage>
</organism>
<reference evidence="2 3" key="1">
    <citation type="submission" date="2021-01" db="EMBL/GenBank/DDBJ databases">
        <title>Whole genome shotgun sequence of Verrucosispora qiuiae NBRC 106684.</title>
        <authorList>
            <person name="Komaki H."/>
            <person name="Tamura T."/>
        </authorList>
    </citation>
    <scope>NUCLEOTIDE SEQUENCE [LARGE SCALE GENOMIC DNA]</scope>
    <source>
        <strain evidence="2 3">NBRC 106684</strain>
    </source>
</reference>
<protein>
    <submittedName>
        <fullName evidence="2">Uncharacterized protein</fullName>
    </submittedName>
</protein>
<feature type="compositionally biased region" description="Basic and acidic residues" evidence="1">
    <location>
        <begin position="1"/>
        <end position="20"/>
    </location>
</feature>
<evidence type="ECO:0000256" key="1">
    <source>
        <dbReference type="SAM" id="MobiDB-lite"/>
    </source>
</evidence>